<proteinExistence type="predicted"/>
<name>A0ABR4NNI5_9SACH</name>
<comment type="caution">
    <text evidence="1">The sequence shown here is derived from an EMBL/GenBank/DDBJ whole genome shotgun (WGS) entry which is preliminary data.</text>
</comment>
<sequence length="176" mass="20026">MNSNPNQFQLIDLFVKKVLAHLDETNQNKLVEFLQLFQSPKTTPQATTASKIIFDSMPFADPTIFLTMWSQQVVQTQHVLSALDYHVIPTGASNTILCNVNCKVRFDESGRNKLGQDSVLENSSTMNNRPQWGSYFGVSLQICLEDRIFRNDFNGVITSLNYKIVYKPDDSLIKIM</sequence>
<dbReference type="Proteomes" id="UP001623330">
    <property type="component" value="Unassembled WGS sequence"/>
</dbReference>
<dbReference type="EMBL" id="JBEVYD010000011">
    <property type="protein sequence ID" value="KAL3229552.1"/>
    <property type="molecule type" value="Genomic_DNA"/>
</dbReference>
<dbReference type="InterPro" id="IPR019488">
    <property type="entry name" value="Nucl_pore_RNA_shuttling_Mtr2"/>
</dbReference>
<dbReference type="SUPFAM" id="SSF54427">
    <property type="entry name" value="NTF2-like"/>
    <property type="match status" value="1"/>
</dbReference>
<protein>
    <submittedName>
        <fullName evidence="1">mRNA transport regulator MTR2</fullName>
    </submittedName>
</protein>
<dbReference type="InterPro" id="IPR032710">
    <property type="entry name" value="NTF2-like_dom_sf"/>
</dbReference>
<dbReference type="Pfam" id="PF10429">
    <property type="entry name" value="Mtr2"/>
    <property type="match status" value="1"/>
</dbReference>
<reference evidence="1 2" key="1">
    <citation type="submission" date="2024-05" db="EMBL/GenBank/DDBJ databases">
        <title>Long read based assembly of the Candida bracarensis genome reveals expanded adhesin content.</title>
        <authorList>
            <person name="Marcet-Houben M."/>
            <person name="Ksiezopolska E."/>
            <person name="Gabaldon T."/>
        </authorList>
    </citation>
    <scope>NUCLEOTIDE SEQUENCE [LARGE SCALE GENOMIC DNA]</scope>
    <source>
        <strain evidence="1 2">CBM6</strain>
    </source>
</reference>
<gene>
    <name evidence="1" type="ORF">RNJ44_01688</name>
</gene>
<keyword evidence="2" id="KW-1185">Reference proteome</keyword>
<dbReference type="Gene3D" id="3.10.450.50">
    <property type="match status" value="1"/>
</dbReference>
<evidence type="ECO:0000313" key="1">
    <source>
        <dbReference type="EMBL" id="KAL3229552.1"/>
    </source>
</evidence>
<accession>A0ABR4NNI5</accession>
<organism evidence="1 2">
    <name type="scientific">Nakaseomyces bracarensis</name>
    <dbReference type="NCBI Taxonomy" id="273131"/>
    <lineage>
        <taxon>Eukaryota</taxon>
        <taxon>Fungi</taxon>
        <taxon>Dikarya</taxon>
        <taxon>Ascomycota</taxon>
        <taxon>Saccharomycotina</taxon>
        <taxon>Saccharomycetes</taxon>
        <taxon>Saccharomycetales</taxon>
        <taxon>Saccharomycetaceae</taxon>
        <taxon>Nakaseomyces</taxon>
    </lineage>
</organism>
<evidence type="ECO:0000313" key="2">
    <source>
        <dbReference type="Proteomes" id="UP001623330"/>
    </source>
</evidence>